<sequence>MRISQRLSVIGLAAGALAAGALLLSGVADAADHDQNTGSRPTRTSAPSAEQPSAVEDFSYPGAEKILKEKGLKLKRGDGHILLADCHNSPNLLRFIARDREDFCFRVLGDSGYLELEVPKVGGVQSYGYQAKVNMTVGTDTKTYDIPRNEMRGVGENADPAGRQHTLVEIFATR</sequence>
<name>A0A7U9KN97_9ACTN</name>
<dbReference type="RefSeq" id="WP_125042859.1">
    <property type="nucleotide sequence ID" value="NZ_BHZC01000001.1"/>
</dbReference>
<feature type="compositionally biased region" description="Polar residues" evidence="1">
    <location>
        <begin position="36"/>
        <end position="51"/>
    </location>
</feature>
<dbReference type="EMBL" id="BHZC01000001">
    <property type="protein sequence ID" value="GCD32385.1"/>
    <property type="molecule type" value="Genomic_DNA"/>
</dbReference>
<evidence type="ECO:0000313" key="4">
    <source>
        <dbReference type="Proteomes" id="UP000287830"/>
    </source>
</evidence>
<evidence type="ECO:0000313" key="3">
    <source>
        <dbReference type="EMBL" id="GCD32385.1"/>
    </source>
</evidence>
<feature type="chain" id="PRO_5030824579" description="Secreted protein" evidence="2">
    <location>
        <begin position="31"/>
        <end position="174"/>
    </location>
</feature>
<evidence type="ECO:0000256" key="1">
    <source>
        <dbReference type="SAM" id="MobiDB-lite"/>
    </source>
</evidence>
<dbReference type="AlphaFoldDB" id="A0A7U9KN97"/>
<feature type="region of interest" description="Disordered" evidence="1">
    <location>
        <begin position="32"/>
        <end position="55"/>
    </location>
</feature>
<evidence type="ECO:0008006" key="5">
    <source>
        <dbReference type="Google" id="ProtNLM"/>
    </source>
</evidence>
<accession>A0A7U9KN97</accession>
<dbReference type="GeneID" id="95619205"/>
<protein>
    <recommendedName>
        <fullName evidence="5">Secreted protein</fullName>
    </recommendedName>
</protein>
<feature type="signal peptide" evidence="2">
    <location>
        <begin position="1"/>
        <end position="30"/>
    </location>
</feature>
<evidence type="ECO:0000256" key="2">
    <source>
        <dbReference type="SAM" id="SignalP"/>
    </source>
</evidence>
<dbReference type="OrthoDB" id="3373619at2"/>
<dbReference type="Proteomes" id="UP000287830">
    <property type="component" value="Unassembled WGS sequence"/>
</dbReference>
<organism evidence="3 4">
    <name type="scientific">Streptomyces chrestomyceticus JCM 4735</name>
    <dbReference type="NCBI Taxonomy" id="1306181"/>
    <lineage>
        <taxon>Bacteria</taxon>
        <taxon>Bacillati</taxon>
        <taxon>Actinomycetota</taxon>
        <taxon>Actinomycetes</taxon>
        <taxon>Kitasatosporales</taxon>
        <taxon>Streptomycetaceae</taxon>
        <taxon>Streptomyces</taxon>
    </lineage>
</organism>
<proteinExistence type="predicted"/>
<keyword evidence="2" id="KW-0732">Signal</keyword>
<reference evidence="3 4" key="1">
    <citation type="submission" date="2018-11" db="EMBL/GenBank/DDBJ databases">
        <title>Whole genome sequence of Streptomyces chrestomyceticus NBRC 13444(T).</title>
        <authorList>
            <person name="Komaki H."/>
            <person name="Tamura T."/>
        </authorList>
    </citation>
    <scope>NUCLEOTIDE SEQUENCE [LARGE SCALE GENOMIC DNA]</scope>
    <source>
        <strain evidence="3 4">NBRC 13444</strain>
    </source>
</reference>
<gene>
    <name evidence="3" type="ORF">OEIGOIKO_00098</name>
</gene>
<comment type="caution">
    <text evidence="3">The sequence shown here is derived from an EMBL/GenBank/DDBJ whole genome shotgun (WGS) entry which is preliminary data.</text>
</comment>